<protein>
    <submittedName>
        <fullName evidence="2">Uncharacterized protein</fullName>
    </submittedName>
</protein>
<dbReference type="Proteomes" id="UP001149079">
    <property type="component" value="Unassembled WGS sequence"/>
</dbReference>
<accession>A0A9W9L3Y1</accession>
<reference evidence="2" key="1">
    <citation type="submission" date="2022-11" db="EMBL/GenBank/DDBJ databases">
        <authorList>
            <person name="Petersen C."/>
        </authorList>
    </citation>
    <scope>NUCLEOTIDE SEQUENCE</scope>
    <source>
        <strain evidence="2">IBT 22155</strain>
    </source>
</reference>
<dbReference type="EMBL" id="JAPQKL010000004">
    <property type="protein sequence ID" value="KAJ5135197.1"/>
    <property type="molecule type" value="Genomic_DNA"/>
</dbReference>
<dbReference type="GeneID" id="81404389"/>
<proteinExistence type="predicted"/>
<reference evidence="2" key="2">
    <citation type="journal article" date="2023" name="IMA Fungus">
        <title>Comparative genomic study of the Penicillium genus elucidates a diverse pangenome and 15 lateral gene transfer events.</title>
        <authorList>
            <person name="Petersen C."/>
            <person name="Sorensen T."/>
            <person name="Nielsen M.R."/>
            <person name="Sondergaard T.E."/>
            <person name="Sorensen J.L."/>
            <person name="Fitzpatrick D.A."/>
            <person name="Frisvad J.C."/>
            <person name="Nielsen K.L."/>
        </authorList>
    </citation>
    <scope>NUCLEOTIDE SEQUENCE</scope>
    <source>
        <strain evidence="2">IBT 22155</strain>
    </source>
</reference>
<gene>
    <name evidence="2" type="ORF">N7515_004475</name>
</gene>
<feature type="region of interest" description="Disordered" evidence="1">
    <location>
        <begin position="1"/>
        <end position="35"/>
    </location>
</feature>
<organism evidence="2 3">
    <name type="scientific">Penicillium bovifimosum</name>
    <dbReference type="NCBI Taxonomy" id="126998"/>
    <lineage>
        <taxon>Eukaryota</taxon>
        <taxon>Fungi</taxon>
        <taxon>Dikarya</taxon>
        <taxon>Ascomycota</taxon>
        <taxon>Pezizomycotina</taxon>
        <taxon>Eurotiomycetes</taxon>
        <taxon>Eurotiomycetidae</taxon>
        <taxon>Eurotiales</taxon>
        <taxon>Aspergillaceae</taxon>
        <taxon>Penicillium</taxon>
    </lineage>
</organism>
<name>A0A9W9L3Y1_9EURO</name>
<feature type="compositionally biased region" description="Low complexity" evidence="1">
    <location>
        <begin position="11"/>
        <end position="35"/>
    </location>
</feature>
<dbReference type="AlphaFoldDB" id="A0A9W9L3Y1"/>
<keyword evidence="3" id="KW-1185">Reference proteome</keyword>
<feature type="compositionally biased region" description="Basic and acidic residues" evidence="1">
    <location>
        <begin position="1"/>
        <end position="10"/>
    </location>
</feature>
<comment type="caution">
    <text evidence="2">The sequence shown here is derived from an EMBL/GenBank/DDBJ whole genome shotgun (WGS) entry which is preliminary data.</text>
</comment>
<dbReference type="RefSeq" id="XP_056522169.1">
    <property type="nucleotide sequence ID" value="XM_056665219.1"/>
</dbReference>
<evidence type="ECO:0000256" key="1">
    <source>
        <dbReference type="SAM" id="MobiDB-lite"/>
    </source>
</evidence>
<evidence type="ECO:0000313" key="2">
    <source>
        <dbReference type="EMBL" id="KAJ5135197.1"/>
    </source>
</evidence>
<evidence type="ECO:0000313" key="3">
    <source>
        <dbReference type="Proteomes" id="UP001149079"/>
    </source>
</evidence>
<sequence length="155" mass="17581">MAVQDIRRESLASSSSASTEQSTAPPQSQSPHVVVPSPRLKNGFIKVHMAGEVTAVFWLRHYLDAPSDDYEAQFNAEGLDYTTFIEDLERHFGYNVQQHSIVWDPRGFVNALDCQHVVRGQNAWVTALIAMQTQRSLGEEVIFHFHIVNYIEYGM</sequence>